<gene>
    <name evidence="1" type="ORF">NPIL_565991</name>
</gene>
<dbReference type="Proteomes" id="UP000887013">
    <property type="component" value="Unassembled WGS sequence"/>
</dbReference>
<proteinExistence type="predicted"/>
<comment type="caution">
    <text evidence="1">The sequence shown here is derived from an EMBL/GenBank/DDBJ whole genome shotgun (WGS) entry which is preliminary data.</text>
</comment>
<organism evidence="1 2">
    <name type="scientific">Nephila pilipes</name>
    <name type="common">Giant wood spider</name>
    <name type="synonym">Nephila maculata</name>
    <dbReference type="NCBI Taxonomy" id="299642"/>
    <lineage>
        <taxon>Eukaryota</taxon>
        <taxon>Metazoa</taxon>
        <taxon>Ecdysozoa</taxon>
        <taxon>Arthropoda</taxon>
        <taxon>Chelicerata</taxon>
        <taxon>Arachnida</taxon>
        <taxon>Araneae</taxon>
        <taxon>Araneomorphae</taxon>
        <taxon>Entelegynae</taxon>
        <taxon>Araneoidea</taxon>
        <taxon>Nephilidae</taxon>
        <taxon>Nephila</taxon>
    </lineage>
</organism>
<sequence>MWGALRRSPVERNDRLGAAFVPRLGTRHFTVHCSLGRSGVGRRTTPSDVTRTGSSVDIGNMQNALFSALEGFERVFFATPELKSDSNYYFF</sequence>
<dbReference type="EMBL" id="BMAW01040680">
    <property type="protein sequence ID" value="GFU60528.1"/>
    <property type="molecule type" value="Genomic_DNA"/>
</dbReference>
<dbReference type="AlphaFoldDB" id="A0A8X6US44"/>
<accession>A0A8X6US44</accession>
<evidence type="ECO:0000313" key="2">
    <source>
        <dbReference type="Proteomes" id="UP000887013"/>
    </source>
</evidence>
<protein>
    <submittedName>
        <fullName evidence="1">Uncharacterized protein</fullName>
    </submittedName>
</protein>
<evidence type="ECO:0000313" key="1">
    <source>
        <dbReference type="EMBL" id="GFU60528.1"/>
    </source>
</evidence>
<name>A0A8X6US44_NEPPI</name>
<keyword evidence="2" id="KW-1185">Reference proteome</keyword>
<reference evidence="1" key="1">
    <citation type="submission" date="2020-08" db="EMBL/GenBank/DDBJ databases">
        <title>Multicomponent nature underlies the extraordinary mechanical properties of spider dragline silk.</title>
        <authorList>
            <person name="Kono N."/>
            <person name="Nakamura H."/>
            <person name="Mori M."/>
            <person name="Yoshida Y."/>
            <person name="Ohtoshi R."/>
            <person name="Malay A.D."/>
            <person name="Moran D.A.P."/>
            <person name="Tomita M."/>
            <person name="Numata K."/>
            <person name="Arakawa K."/>
        </authorList>
    </citation>
    <scope>NUCLEOTIDE SEQUENCE</scope>
</reference>